<evidence type="ECO:0000313" key="2">
    <source>
        <dbReference type="Proteomes" id="UP001589559"/>
    </source>
</evidence>
<dbReference type="Proteomes" id="UP001589559">
    <property type="component" value="Unassembled WGS sequence"/>
</dbReference>
<sequence>MTGPYNRRTLLRTVGITVAGTIAGCRGDSSTSSNTDEASDDTASPEPTSADTHAESNDAPSIDEFLSQTDNYDGITDETGTGSVTVDVGVEANGAYYGFNPAAIRIDSGTTVTWEWTGQGGVHNVEARHGADFESEQKSSTGETYTQTLEEPEMVLYVCVPHEGVGMKGAIVVE</sequence>
<keyword evidence="2" id="KW-1185">Reference proteome</keyword>
<accession>A0ACC6VR49</accession>
<name>A0ACC6VR49_9EURY</name>
<organism evidence="1 2">
    <name type="scientific">Haloarcula sebkhae</name>
    <dbReference type="NCBI Taxonomy" id="932660"/>
    <lineage>
        <taxon>Archaea</taxon>
        <taxon>Methanobacteriati</taxon>
        <taxon>Methanobacteriota</taxon>
        <taxon>Stenosarchaea group</taxon>
        <taxon>Halobacteria</taxon>
        <taxon>Halobacteriales</taxon>
        <taxon>Haloarculaceae</taxon>
        <taxon>Haloarcula</taxon>
    </lineage>
</organism>
<protein>
    <submittedName>
        <fullName evidence="1">Halocyanin domain-containing protein</fullName>
    </submittedName>
</protein>
<dbReference type="EMBL" id="JBHMAK010000015">
    <property type="protein sequence ID" value="MFB9813640.1"/>
    <property type="molecule type" value="Genomic_DNA"/>
</dbReference>
<reference evidence="1" key="1">
    <citation type="submission" date="2024-09" db="EMBL/GenBank/DDBJ databases">
        <authorList>
            <person name="Sun Q."/>
            <person name="Mori K."/>
        </authorList>
    </citation>
    <scope>NUCLEOTIDE SEQUENCE</scope>
    <source>
        <strain evidence="1">JCM 19018</strain>
    </source>
</reference>
<gene>
    <name evidence="1" type="ORF">ACFFN7_20065</name>
</gene>
<evidence type="ECO:0000313" key="1">
    <source>
        <dbReference type="EMBL" id="MFB9813640.1"/>
    </source>
</evidence>
<proteinExistence type="predicted"/>
<comment type="caution">
    <text evidence="1">The sequence shown here is derived from an EMBL/GenBank/DDBJ whole genome shotgun (WGS) entry which is preliminary data.</text>
</comment>